<dbReference type="PANTHER" id="PTHR43248">
    <property type="entry name" value="2-SUCCINYL-6-HYDROXY-2,4-CYCLOHEXADIENE-1-CARBOXYLATE SYNTHASE"/>
    <property type="match status" value="1"/>
</dbReference>
<gene>
    <name evidence="6" type="ORF">GCM10022240_11380</name>
</gene>
<comment type="similarity">
    <text evidence="1">Belongs to the peptidase S33 family.</text>
</comment>
<evidence type="ECO:0000313" key="6">
    <source>
        <dbReference type="EMBL" id="GAA3760443.1"/>
    </source>
</evidence>
<dbReference type="EMBL" id="BAABAF010000003">
    <property type="protein sequence ID" value="GAA3760443.1"/>
    <property type="molecule type" value="Genomic_DNA"/>
</dbReference>
<dbReference type="Proteomes" id="UP001500540">
    <property type="component" value="Unassembled WGS sequence"/>
</dbReference>
<reference evidence="7" key="1">
    <citation type="journal article" date="2019" name="Int. J. Syst. Evol. Microbiol.">
        <title>The Global Catalogue of Microorganisms (GCM) 10K type strain sequencing project: providing services to taxonomists for standard genome sequencing and annotation.</title>
        <authorList>
            <consortium name="The Broad Institute Genomics Platform"/>
            <consortium name="The Broad Institute Genome Sequencing Center for Infectious Disease"/>
            <person name="Wu L."/>
            <person name="Ma J."/>
        </authorList>
    </citation>
    <scope>NUCLEOTIDE SEQUENCE [LARGE SCALE GENOMIC DNA]</scope>
    <source>
        <strain evidence="7">JCM 16950</strain>
    </source>
</reference>
<evidence type="ECO:0000259" key="4">
    <source>
        <dbReference type="Pfam" id="PF00561"/>
    </source>
</evidence>
<proteinExistence type="inferred from homology"/>
<dbReference type="SUPFAM" id="SSF53474">
    <property type="entry name" value="alpha/beta-Hydrolases"/>
    <property type="match status" value="1"/>
</dbReference>
<dbReference type="PROSITE" id="PS51257">
    <property type="entry name" value="PROKAR_LIPOPROTEIN"/>
    <property type="match status" value="1"/>
</dbReference>
<dbReference type="RefSeq" id="WP_344781438.1">
    <property type="nucleotide sequence ID" value="NZ_BAABAF010000003.1"/>
</dbReference>
<dbReference type="InterPro" id="IPR013595">
    <property type="entry name" value="Pept_S33_TAP-like_C"/>
</dbReference>
<evidence type="ECO:0000256" key="2">
    <source>
        <dbReference type="ARBA" id="ARBA00022729"/>
    </source>
</evidence>
<evidence type="ECO:0000313" key="7">
    <source>
        <dbReference type="Proteomes" id="UP001500540"/>
    </source>
</evidence>
<dbReference type="Gene3D" id="3.40.50.1820">
    <property type="entry name" value="alpha/beta hydrolase"/>
    <property type="match status" value="1"/>
</dbReference>
<name>A0ABP7GCY1_9MICO</name>
<organism evidence="6 7">
    <name type="scientific">Microbacterium kribbense</name>
    <dbReference type="NCBI Taxonomy" id="433645"/>
    <lineage>
        <taxon>Bacteria</taxon>
        <taxon>Bacillati</taxon>
        <taxon>Actinomycetota</taxon>
        <taxon>Actinomycetes</taxon>
        <taxon>Micrococcales</taxon>
        <taxon>Microbacteriaceae</taxon>
        <taxon>Microbacterium</taxon>
    </lineage>
</organism>
<dbReference type="InterPro" id="IPR000073">
    <property type="entry name" value="AB_hydrolase_1"/>
</dbReference>
<dbReference type="InterPro" id="IPR051601">
    <property type="entry name" value="Serine_prot/Carboxylest_S33"/>
</dbReference>
<feature type="domain" description="Peptidase S33 tripeptidyl aminopeptidase-like C-terminal" evidence="5">
    <location>
        <begin position="416"/>
        <end position="517"/>
    </location>
</feature>
<evidence type="ECO:0000259" key="5">
    <source>
        <dbReference type="Pfam" id="PF08386"/>
    </source>
</evidence>
<sequence length="519" mass="54779">MKARNRVIAVIAGLAAAATLLTGCLFSVIPDDQHSSRPTSGATTAPDSAGVAADLLPFYSQAVDWKSCTPGFDCATITAPLDWNDPGSGTVDLAIIRHRASDGKPLGSLLVNPGGPGASGIALVRDSLQFAVGDTLSRSYDVIGFDPRGVGESTAVKCFDAKQMDAYLFDIPKAPRNTPAWRAEVLASGKTFADACKANSRGILPDITTVFAARDMDLTRAVLGDKKLNYLGYSYGTFLGATYAKLYPQRVGRFVLDGAIDPSVSGLDVGVTQAIGFESALKAYMVSCLKARGCPFAGTVDDGMADLGALLAKVDRTPLRSSDGRLLGADSLTTAIVAALYAQDSWPVLTQALAQVTRGDAATAFRLADFYYNRVNGRYQDNSYEAFNAYNCMDYPDDATPAQLTAAAAELKQKAPTIAPYWSVDVNLCDVWPVKATGVREQIHAPGAGPILVIGTTNDPATPYSWAQSLAKQLDSGILITRVGQGHTGFNKGNACVDGVVNDYFVRGTVPSGDIRCPQ</sequence>
<feature type="domain" description="AB hydrolase-1" evidence="4">
    <location>
        <begin position="109"/>
        <end position="298"/>
    </location>
</feature>
<dbReference type="Pfam" id="PF00561">
    <property type="entry name" value="Abhydrolase_1"/>
    <property type="match status" value="1"/>
</dbReference>
<comment type="caution">
    <text evidence="6">The sequence shown here is derived from an EMBL/GenBank/DDBJ whole genome shotgun (WGS) entry which is preliminary data.</text>
</comment>
<protein>
    <submittedName>
        <fullName evidence="6">Alpha/beta hydrolase</fullName>
    </submittedName>
</protein>
<dbReference type="GO" id="GO:0016787">
    <property type="term" value="F:hydrolase activity"/>
    <property type="evidence" value="ECO:0007669"/>
    <property type="project" value="UniProtKB-KW"/>
</dbReference>
<dbReference type="PANTHER" id="PTHR43248:SF29">
    <property type="entry name" value="TRIPEPTIDYL AMINOPEPTIDASE"/>
    <property type="match status" value="1"/>
</dbReference>
<keyword evidence="3 6" id="KW-0378">Hydrolase</keyword>
<evidence type="ECO:0000256" key="1">
    <source>
        <dbReference type="ARBA" id="ARBA00010088"/>
    </source>
</evidence>
<dbReference type="InterPro" id="IPR029058">
    <property type="entry name" value="AB_hydrolase_fold"/>
</dbReference>
<keyword evidence="7" id="KW-1185">Reference proteome</keyword>
<keyword evidence="2" id="KW-0732">Signal</keyword>
<evidence type="ECO:0000256" key="3">
    <source>
        <dbReference type="ARBA" id="ARBA00022801"/>
    </source>
</evidence>
<accession>A0ABP7GCY1</accession>
<dbReference type="Pfam" id="PF08386">
    <property type="entry name" value="Abhydrolase_4"/>
    <property type="match status" value="1"/>
</dbReference>